<proteinExistence type="predicted"/>
<dbReference type="Gene3D" id="1.10.238.10">
    <property type="entry name" value="EF-hand"/>
    <property type="match status" value="1"/>
</dbReference>
<dbReference type="OrthoDB" id="289247at2759"/>
<protein>
    <recommendedName>
        <fullName evidence="7">EF-hand domain-containing protein</fullName>
    </recommendedName>
</protein>
<dbReference type="InParanoid" id="B3S2Z7"/>
<organism evidence="5 6">
    <name type="scientific">Trichoplax adhaerens</name>
    <name type="common">Trichoplax reptans</name>
    <dbReference type="NCBI Taxonomy" id="10228"/>
    <lineage>
        <taxon>Eukaryota</taxon>
        <taxon>Metazoa</taxon>
        <taxon>Placozoa</taxon>
        <taxon>Uniplacotomia</taxon>
        <taxon>Trichoplacea</taxon>
        <taxon>Trichoplacidae</taxon>
        <taxon>Trichoplax</taxon>
    </lineage>
</organism>
<evidence type="ECO:0000256" key="4">
    <source>
        <dbReference type="SAM" id="SignalP"/>
    </source>
</evidence>
<evidence type="ECO:0000313" key="6">
    <source>
        <dbReference type="Proteomes" id="UP000009022"/>
    </source>
</evidence>
<evidence type="ECO:0000256" key="1">
    <source>
        <dbReference type="ARBA" id="ARBA00022729"/>
    </source>
</evidence>
<reference evidence="5 6" key="1">
    <citation type="journal article" date="2008" name="Nature">
        <title>The Trichoplax genome and the nature of placozoans.</title>
        <authorList>
            <person name="Srivastava M."/>
            <person name="Begovic E."/>
            <person name="Chapman J."/>
            <person name="Putnam N.H."/>
            <person name="Hellsten U."/>
            <person name="Kawashima T."/>
            <person name="Kuo A."/>
            <person name="Mitros T."/>
            <person name="Salamov A."/>
            <person name="Carpenter M.L."/>
            <person name="Signorovitch A.Y."/>
            <person name="Moreno M.A."/>
            <person name="Kamm K."/>
            <person name="Grimwood J."/>
            <person name="Schmutz J."/>
            <person name="Shapiro H."/>
            <person name="Grigoriev I.V."/>
            <person name="Buss L.W."/>
            <person name="Schierwater B."/>
            <person name="Dellaporta S.L."/>
            <person name="Rokhsar D.S."/>
        </authorList>
    </citation>
    <scope>NUCLEOTIDE SEQUENCE [LARGE SCALE GENOMIC DNA]</scope>
    <source>
        <strain evidence="5 6">Grell-BS-1999</strain>
    </source>
</reference>
<gene>
    <name evidence="5" type="ORF">TRIADDRAFT_58542</name>
</gene>
<name>B3S2Z7_TRIAD</name>
<dbReference type="PANTHER" id="PTHR23104">
    <property type="entry name" value="MULTIPLE COAGULATION FACTOR DEFICIENCY PROTEIN 2 NEURAL STEM CELL DERIVED NEURONAL SURVIVAL PROTEIN"/>
    <property type="match status" value="1"/>
</dbReference>
<dbReference type="PROSITE" id="PS00018">
    <property type="entry name" value="EF_HAND_1"/>
    <property type="match status" value="2"/>
</dbReference>
<keyword evidence="3" id="KW-0106">Calcium</keyword>
<keyword evidence="1 4" id="KW-0732">Signal</keyword>
<dbReference type="InterPro" id="IPR011992">
    <property type="entry name" value="EF-hand-dom_pair"/>
</dbReference>
<accession>B3S2Z7</accession>
<dbReference type="GeneID" id="6755955"/>
<keyword evidence="2" id="KW-0677">Repeat</keyword>
<dbReference type="HOGENOM" id="CLU_100744_1_1_1"/>
<evidence type="ECO:0000256" key="3">
    <source>
        <dbReference type="ARBA" id="ARBA00022837"/>
    </source>
</evidence>
<dbReference type="SUPFAM" id="SSF47473">
    <property type="entry name" value="EF-hand"/>
    <property type="match status" value="1"/>
</dbReference>
<dbReference type="InterPro" id="IPR052110">
    <property type="entry name" value="MCFD2-like"/>
</dbReference>
<dbReference type="KEGG" id="tad:TRIADDRAFT_58542"/>
<dbReference type="EMBL" id="DS985248">
    <property type="protein sequence ID" value="EDV22877.1"/>
    <property type="molecule type" value="Genomic_DNA"/>
</dbReference>
<dbReference type="InterPro" id="IPR018247">
    <property type="entry name" value="EF_Hand_1_Ca_BS"/>
</dbReference>
<keyword evidence="6" id="KW-1185">Reference proteome</keyword>
<dbReference type="RefSeq" id="XP_002114743.1">
    <property type="nucleotide sequence ID" value="XM_002114707.1"/>
</dbReference>
<dbReference type="AlphaFoldDB" id="B3S2Z7"/>
<evidence type="ECO:0000313" key="5">
    <source>
        <dbReference type="EMBL" id="EDV22877.1"/>
    </source>
</evidence>
<dbReference type="PhylomeDB" id="B3S2Z7"/>
<evidence type="ECO:0008006" key="7">
    <source>
        <dbReference type="Google" id="ProtNLM"/>
    </source>
</evidence>
<feature type="chain" id="PRO_5002797238" description="EF-hand domain-containing protein" evidence="4">
    <location>
        <begin position="19"/>
        <end position="132"/>
    </location>
</feature>
<feature type="signal peptide" evidence="4">
    <location>
        <begin position="1"/>
        <end position="18"/>
    </location>
</feature>
<sequence length="132" mass="15606">MKIILAGLILAYIGSLLTTTMKTSNEPTLEEMEEFMMDPEHLKEDIKNLDDMDDEEIEKLADKEKLYYFKLHDTNKDNKLDGLEILHGMQHSFKFSRNLTTDELNRMIEENILRYDDDKDGTISHAEFFRRN</sequence>
<evidence type="ECO:0000256" key="2">
    <source>
        <dbReference type="ARBA" id="ARBA00022737"/>
    </source>
</evidence>
<dbReference type="CTD" id="6755955"/>
<dbReference type="Proteomes" id="UP000009022">
    <property type="component" value="Unassembled WGS sequence"/>
</dbReference>
<dbReference type="PANTHER" id="PTHR23104:SF1">
    <property type="entry name" value="EF-HAND DOMAIN-CONTAINING PROTEIN"/>
    <property type="match status" value="1"/>
</dbReference>